<name>A0AA90JBR8_9BACI</name>
<dbReference type="InterPro" id="IPR023213">
    <property type="entry name" value="CAT-like_dom_sf"/>
</dbReference>
<feature type="domain" description="AMP-dependent synthetase/ligase" evidence="1">
    <location>
        <begin position="145"/>
        <end position="308"/>
    </location>
</feature>
<dbReference type="SUPFAM" id="SSF56801">
    <property type="entry name" value="Acetyl-CoA synthetase-like"/>
    <property type="match status" value="1"/>
</dbReference>
<dbReference type="GO" id="GO:0008610">
    <property type="term" value="P:lipid biosynthetic process"/>
    <property type="evidence" value="ECO:0007669"/>
    <property type="project" value="UniProtKB-ARBA"/>
</dbReference>
<dbReference type="Pfam" id="PF00668">
    <property type="entry name" value="Condensation"/>
    <property type="match status" value="1"/>
</dbReference>
<feature type="domain" description="Condensation" evidence="2">
    <location>
        <begin position="2"/>
        <end position="123"/>
    </location>
</feature>
<protein>
    <submittedName>
        <fullName evidence="3">AMP-binding protein</fullName>
    </submittedName>
</protein>
<dbReference type="GO" id="GO:0005829">
    <property type="term" value="C:cytosol"/>
    <property type="evidence" value="ECO:0007669"/>
    <property type="project" value="TreeGrafter"/>
</dbReference>
<evidence type="ECO:0000313" key="4">
    <source>
        <dbReference type="Proteomes" id="UP001066455"/>
    </source>
</evidence>
<dbReference type="InterPro" id="IPR020459">
    <property type="entry name" value="AMP-binding"/>
</dbReference>
<dbReference type="PANTHER" id="PTHR45527">
    <property type="entry name" value="NONRIBOSOMAL PEPTIDE SYNTHETASE"/>
    <property type="match status" value="1"/>
</dbReference>
<evidence type="ECO:0000259" key="1">
    <source>
        <dbReference type="Pfam" id="PF00501"/>
    </source>
</evidence>
<dbReference type="GO" id="GO:0003824">
    <property type="term" value="F:catalytic activity"/>
    <property type="evidence" value="ECO:0007669"/>
    <property type="project" value="InterPro"/>
</dbReference>
<dbReference type="GO" id="GO:0043041">
    <property type="term" value="P:amino acid activation for nonribosomal peptide biosynthetic process"/>
    <property type="evidence" value="ECO:0007669"/>
    <property type="project" value="TreeGrafter"/>
</dbReference>
<dbReference type="AlphaFoldDB" id="A0AA90JBR8"/>
<dbReference type="EMBL" id="JALAXI010000037">
    <property type="protein sequence ID" value="MCY9282595.1"/>
    <property type="molecule type" value="Genomic_DNA"/>
</dbReference>
<dbReference type="InterPro" id="IPR001242">
    <property type="entry name" value="Condensation_dom"/>
</dbReference>
<feature type="non-terminal residue" evidence="3">
    <location>
        <position position="310"/>
    </location>
</feature>
<dbReference type="RefSeq" id="WP_268306378.1">
    <property type="nucleotide sequence ID" value="NZ_JALAXI010000037.1"/>
</dbReference>
<dbReference type="PRINTS" id="PR00154">
    <property type="entry name" value="AMPBINDING"/>
</dbReference>
<dbReference type="SUPFAM" id="SSF52777">
    <property type="entry name" value="CoA-dependent acyltransferases"/>
    <property type="match status" value="1"/>
</dbReference>
<accession>A0AA90JBR8</accession>
<comment type="caution">
    <text evidence="3">The sequence shown here is derived from an EMBL/GenBank/DDBJ whole genome shotgun (WGS) entry which is preliminary data.</text>
</comment>
<dbReference type="Proteomes" id="UP001066455">
    <property type="component" value="Unassembled WGS sequence"/>
</dbReference>
<reference evidence="3" key="1">
    <citation type="submission" date="2022-02" db="EMBL/GenBank/DDBJ databases">
        <title>Crop Bioprotection Bacillus Genome Sequencing.</title>
        <authorList>
            <person name="Dunlap C."/>
        </authorList>
    </citation>
    <scope>NUCLEOTIDE SEQUENCE</scope>
    <source>
        <strain evidence="3">T20C14</strain>
    </source>
</reference>
<evidence type="ECO:0000313" key="3">
    <source>
        <dbReference type="EMBL" id="MCY9282595.1"/>
    </source>
</evidence>
<feature type="non-terminal residue" evidence="3">
    <location>
        <position position="1"/>
    </location>
</feature>
<sequence>YENQDYPFDELVDKLDLERDISRNALFDTMFDMQALDDAEPAIEGLHIEPVDLEFQISKFDLSLAAAESAGVITFHLEFCTRLFKKETAETLAQHFVNILRDISDHPQKTLNEISMLSEEQRNTVLYQFNDTRAEHPTGIFSELFEQQAEKSPNHPAAVFKDHMLTYRELNEKANQLARTLRKKGVQRESVVGIMAERSLEIVTGILAVLKAGGTYMPIDPGLPKERIQYLIMDSGADLLLTQHHLIGSISFAGEIIQIDQADAYDTDGSNLEHLNTPGDLAYVIYTSGTTGNPKGVMVEHRNIIHAHYT</sequence>
<dbReference type="Gene3D" id="3.40.50.980">
    <property type="match status" value="2"/>
</dbReference>
<gene>
    <name evidence="3" type="ORF">MOE73_21440</name>
</gene>
<dbReference type="Gene3D" id="3.30.559.10">
    <property type="entry name" value="Chloramphenicol acetyltransferase-like domain"/>
    <property type="match status" value="1"/>
</dbReference>
<proteinExistence type="predicted"/>
<dbReference type="PANTHER" id="PTHR45527:SF1">
    <property type="entry name" value="FATTY ACID SYNTHASE"/>
    <property type="match status" value="1"/>
</dbReference>
<dbReference type="PROSITE" id="PS00455">
    <property type="entry name" value="AMP_BINDING"/>
    <property type="match status" value="1"/>
</dbReference>
<dbReference type="InterPro" id="IPR020845">
    <property type="entry name" value="AMP-binding_CS"/>
</dbReference>
<dbReference type="GO" id="GO:0031177">
    <property type="term" value="F:phosphopantetheine binding"/>
    <property type="evidence" value="ECO:0007669"/>
    <property type="project" value="TreeGrafter"/>
</dbReference>
<dbReference type="Gene3D" id="3.30.559.30">
    <property type="entry name" value="Nonribosomal peptide synthetase, condensation domain"/>
    <property type="match status" value="1"/>
</dbReference>
<dbReference type="FunFam" id="3.40.50.980:FF:000001">
    <property type="entry name" value="Non-ribosomal peptide synthetase"/>
    <property type="match status" value="1"/>
</dbReference>
<dbReference type="Pfam" id="PF00501">
    <property type="entry name" value="AMP-binding"/>
    <property type="match status" value="1"/>
</dbReference>
<dbReference type="GO" id="GO:0044550">
    <property type="term" value="P:secondary metabolite biosynthetic process"/>
    <property type="evidence" value="ECO:0007669"/>
    <property type="project" value="TreeGrafter"/>
</dbReference>
<evidence type="ECO:0000259" key="2">
    <source>
        <dbReference type="Pfam" id="PF00668"/>
    </source>
</evidence>
<organism evidence="3 4">
    <name type="scientific">Bacillus haynesii</name>
    <dbReference type="NCBI Taxonomy" id="1925021"/>
    <lineage>
        <taxon>Bacteria</taxon>
        <taxon>Bacillati</taxon>
        <taxon>Bacillota</taxon>
        <taxon>Bacilli</taxon>
        <taxon>Bacillales</taxon>
        <taxon>Bacillaceae</taxon>
        <taxon>Bacillus</taxon>
    </lineage>
</organism>
<dbReference type="InterPro" id="IPR000873">
    <property type="entry name" value="AMP-dep_synth/lig_dom"/>
</dbReference>